<dbReference type="AlphaFoldDB" id="A0AAE3GWY0"/>
<evidence type="ECO:0000259" key="3">
    <source>
        <dbReference type="Pfam" id="PF12146"/>
    </source>
</evidence>
<keyword evidence="1" id="KW-0812">Transmembrane</keyword>
<dbReference type="Pfam" id="PF12146">
    <property type="entry name" value="Hydrolase_4"/>
    <property type="match status" value="1"/>
</dbReference>
<dbReference type="SUPFAM" id="SSF53474">
    <property type="entry name" value="alpha/beta-Hydrolases"/>
    <property type="match status" value="1"/>
</dbReference>
<organism evidence="4 5">
    <name type="scientific">Limnofasciculus baicalensis BBK-W-15</name>
    <dbReference type="NCBI Taxonomy" id="2699891"/>
    <lineage>
        <taxon>Bacteria</taxon>
        <taxon>Bacillati</taxon>
        <taxon>Cyanobacteriota</taxon>
        <taxon>Cyanophyceae</taxon>
        <taxon>Coleofasciculales</taxon>
        <taxon>Coleofasciculaceae</taxon>
        <taxon>Limnofasciculus</taxon>
        <taxon>Limnofasciculus baicalensis</taxon>
    </lineage>
</organism>
<feature type="transmembrane region" description="Helical" evidence="1">
    <location>
        <begin position="20"/>
        <end position="38"/>
    </location>
</feature>
<evidence type="ECO:0000256" key="1">
    <source>
        <dbReference type="SAM" id="Phobius"/>
    </source>
</evidence>
<name>A0AAE3GWY0_9CYAN</name>
<dbReference type="GO" id="GO:0006508">
    <property type="term" value="P:proteolysis"/>
    <property type="evidence" value="ECO:0007669"/>
    <property type="project" value="InterPro"/>
</dbReference>
<dbReference type="RefSeq" id="WP_254014946.1">
    <property type="nucleotide sequence ID" value="NZ_JAMZMM010000513.1"/>
</dbReference>
<keyword evidence="1" id="KW-1133">Transmembrane helix</keyword>
<dbReference type="Gene3D" id="3.40.50.1820">
    <property type="entry name" value="alpha/beta hydrolase"/>
    <property type="match status" value="1"/>
</dbReference>
<proteinExistence type="predicted"/>
<keyword evidence="5" id="KW-1185">Reference proteome</keyword>
<evidence type="ECO:0000313" key="4">
    <source>
        <dbReference type="EMBL" id="MCP2732221.1"/>
    </source>
</evidence>
<gene>
    <name evidence="4" type="ORF">NJ959_27705</name>
</gene>
<dbReference type="InterPro" id="IPR022742">
    <property type="entry name" value="Hydrolase_4"/>
</dbReference>
<dbReference type="Pfam" id="PF00326">
    <property type="entry name" value="Peptidase_S9"/>
    <property type="match status" value="1"/>
</dbReference>
<feature type="domain" description="Serine aminopeptidase S33" evidence="3">
    <location>
        <begin position="78"/>
        <end position="177"/>
    </location>
</feature>
<evidence type="ECO:0000259" key="2">
    <source>
        <dbReference type="Pfam" id="PF00326"/>
    </source>
</evidence>
<dbReference type="InterPro" id="IPR029058">
    <property type="entry name" value="AB_hydrolase_fold"/>
</dbReference>
<accession>A0AAE3GWY0</accession>
<feature type="domain" description="Peptidase S9 prolyl oligopeptidase catalytic" evidence="2">
    <location>
        <begin position="196"/>
        <end position="258"/>
    </location>
</feature>
<sequence length="276" mass="31314">MDRETLRRWLLGEFSIKRLVRSILFIYTFFCLYVFLIADSKIFLPPPASYQDNREILKLTSGEDIQISAVYLVHPKATYTILFSHGNAEDLGNIGLVLQKLYSLGFSVFAYDYRGYGTSQGKPSEGNAYRDIDTAYNYLTQTLRIPSERIIVYGRSVGGGSAVDLAAREAVGGLIMESSFTSAFRVIIPFPILPFDKFPNIDKIQRVNCPVLVIHGKADDTIPFSHGEKLFAAARAPKRYLWVDDAGHNDVMWVAQEEYDESLREFTRLVERLKSK</sequence>
<evidence type="ECO:0000313" key="5">
    <source>
        <dbReference type="Proteomes" id="UP001204953"/>
    </source>
</evidence>
<comment type="caution">
    <text evidence="4">The sequence shown here is derived from an EMBL/GenBank/DDBJ whole genome shotgun (WGS) entry which is preliminary data.</text>
</comment>
<dbReference type="PANTHER" id="PTHR12277">
    <property type="entry name" value="ALPHA/BETA HYDROLASE DOMAIN-CONTAINING PROTEIN"/>
    <property type="match status" value="1"/>
</dbReference>
<keyword evidence="1" id="KW-0472">Membrane</keyword>
<dbReference type="Proteomes" id="UP001204953">
    <property type="component" value="Unassembled WGS sequence"/>
</dbReference>
<dbReference type="PANTHER" id="PTHR12277:SF81">
    <property type="entry name" value="PROTEIN ABHD13"/>
    <property type="match status" value="1"/>
</dbReference>
<keyword evidence="4" id="KW-0378">Hydrolase</keyword>
<reference evidence="4" key="1">
    <citation type="submission" date="2022-06" db="EMBL/GenBank/DDBJ databases">
        <title>New cyanobacteria of genus Symplocastrum in benthos of Lake Baikal.</title>
        <authorList>
            <person name="Sorokovikova E."/>
            <person name="Tikhonova I."/>
            <person name="Krasnopeev A."/>
            <person name="Evseev P."/>
            <person name="Gladkikh A."/>
            <person name="Belykh O."/>
        </authorList>
    </citation>
    <scope>NUCLEOTIDE SEQUENCE</scope>
    <source>
        <strain evidence="4">BBK-W-15</strain>
    </source>
</reference>
<dbReference type="InterPro" id="IPR001375">
    <property type="entry name" value="Peptidase_S9_cat"/>
</dbReference>
<protein>
    <submittedName>
        <fullName evidence="4">Alpha/beta hydrolase</fullName>
    </submittedName>
</protein>
<dbReference type="GO" id="GO:0008236">
    <property type="term" value="F:serine-type peptidase activity"/>
    <property type="evidence" value="ECO:0007669"/>
    <property type="project" value="InterPro"/>
</dbReference>
<dbReference type="EMBL" id="JAMZMM010000513">
    <property type="protein sequence ID" value="MCP2732221.1"/>
    <property type="molecule type" value="Genomic_DNA"/>
</dbReference>